<comment type="caution">
    <text evidence="16">The sequence shown here is derived from an EMBL/GenBank/DDBJ whole genome shotgun (WGS) entry which is preliminary data.</text>
</comment>
<dbReference type="InterPro" id="IPR003661">
    <property type="entry name" value="HisK_dim/P_dom"/>
</dbReference>
<dbReference type="Gene3D" id="3.30.565.10">
    <property type="entry name" value="Histidine kinase-like ATPase, C-terminal domain"/>
    <property type="match status" value="1"/>
</dbReference>
<dbReference type="GO" id="GO:0005524">
    <property type="term" value="F:ATP binding"/>
    <property type="evidence" value="ECO:0007669"/>
    <property type="project" value="UniProtKB-KW"/>
</dbReference>
<evidence type="ECO:0000256" key="4">
    <source>
        <dbReference type="ARBA" id="ARBA00022553"/>
    </source>
</evidence>
<comment type="subcellular location">
    <subcellularLocation>
        <location evidence="2">Membrane</location>
        <topology evidence="2">Multi-pass membrane protein</topology>
    </subcellularLocation>
</comment>
<keyword evidence="5" id="KW-0808">Transferase</keyword>
<dbReference type="SUPFAM" id="SSF47384">
    <property type="entry name" value="Homodimeric domain of signal transducing histidine kinase"/>
    <property type="match status" value="1"/>
</dbReference>
<feature type="domain" description="Histidine kinase" evidence="14">
    <location>
        <begin position="517"/>
        <end position="730"/>
    </location>
</feature>
<dbReference type="GO" id="GO:0000155">
    <property type="term" value="F:phosphorelay sensor kinase activity"/>
    <property type="evidence" value="ECO:0007669"/>
    <property type="project" value="InterPro"/>
</dbReference>
<dbReference type="InterPro" id="IPR005467">
    <property type="entry name" value="His_kinase_dom"/>
</dbReference>
<dbReference type="InterPro" id="IPR036097">
    <property type="entry name" value="HisK_dim/P_sf"/>
</dbReference>
<protein>
    <recommendedName>
        <fullName evidence="3">histidine kinase</fullName>
        <ecNumber evidence="3">2.7.13.3</ecNumber>
    </recommendedName>
</protein>
<keyword evidence="9" id="KW-0067">ATP-binding</keyword>
<dbReference type="Pfam" id="PF13188">
    <property type="entry name" value="PAS_8"/>
    <property type="match status" value="1"/>
</dbReference>
<dbReference type="InterPro" id="IPR007890">
    <property type="entry name" value="CHASE2"/>
</dbReference>
<dbReference type="Gene3D" id="1.10.287.130">
    <property type="match status" value="1"/>
</dbReference>
<dbReference type="SUPFAM" id="SSF55874">
    <property type="entry name" value="ATPase domain of HSP90 chaperone/DNA topoisomerase II/histidine kinase"/>
    <property type="match status" value="1"/>
</dbReference>
<evidence type="ECO:0000256" key="7">
    <source>
        <dbReference type="ARBA" id="ARBA00022741"/>
    </source>
</evidence>
<dbReference type="InterPro" id="IPR017181">
    <property type="entry name" value="Sig_transdc_His_kin_CHASE2"/>
</dbReference>
<dbReference type="InterPro" id="IPR050351">
    <property type="entry name" value="BphY/WalK/GraS-like"/>
</dbReference>
<dbReference type="SMART" id="SM00091">
    <property type="entry name" value="PAS"/>
    <property type="match status" value="1"/>
</dbReference>
<keyword evidence="4" id="KW-0597">Phosphoprotein</keyword>
<dbReference type="InterPro" id="IPR036890">
    <property type="entry name" value="HATPase_C_sf"/>
</dbReference>
<dbReference type="PANTHER" id="PTHR42878">
    <property type="entry name" value="TWO-COMPONENT HISTIDINE KINASE"/>
    <property type="match status" value="1"/>
</dbReference>
<dbReference type="GO" id="GO:0007234">
    <property type="term" value="P:osmosensory signaling via phosphorelay pathway"/>
    <property type="evidence" value="ECO:0007669"/>
    <property type="project" value="TreeGrafter"/>
</dbReference>
<proteinExistence type="predicted"/>
<evidence type="ECO:0000259" key="14">
    <source>
        <dbReference type="PROSITE" id="PS50109"/>
    </source>
</evidence>
<dbReference type="PROSITE" id="PS50112">
    <property type="entry name" value="PAS"/>
    <property type="match status" value="1"/>
</dbReference>
<reference evidence="16 17" key="1">
    <citation type="submission" date="2019-12" db="EMBL/GenBank/DDBJ databases">
        <title>Genomic-based taxomic classification of the family Erythrobacteraceae.</title>
        <authorList>
            <person name="Xu L."/>
        </authorList>
    </citation>
    <scope>NUCLEOTIDE SEQUENCE [LARGE SCALE GENOMIC DNA]</scope>
    <source>
        <strain evidence="16 17">S36</strain>
    </source>
</reference>
<dbReference type="PRINTS" id="PR00344">
    <property type="entry name" value="BCTRLSENSOR"/>
</dbReference>
<dbReference type="InterPro" id="IPR004358">
    <property type="entry name" value="Sig_transdc_His_kin-like_C"/>
</dbReference>
<keyword evidence="10 13" id="KW-1133">Transmembrane helix</keyword>
<keyword evidence="11" id="KW-0902">Two-component regulatory system</keyword>
<dbReference type="SUPFAM" id="SSF55785">
    <property type="entry name" value="PYP-like sensor domain (PAS domain)"/>
    <property type="match status" value="1"/>
</dbReference>
<organism evidence="16 17">
    <name type="scientific">Croceibacterium xixiisoli</name>
    <dbReference type="NCBI Taxonomy" id="1476466"/>
    <lineage>
        <taxon>Bacteria</taxon>
        <taxon>Pseudomonadati</taxon>
        <taxon>Pseudomonadota</taxon>
        <taxon>Alphaproteobacteria</taxon>
        <taxon>Sphingomonadales</taxon>
        <taxon>Erythrobacteraceae</taxon>
        <taxon>Croceibacterium</taxon>
    </lineage>
</organism>
<dbReference type="AlphaFoldDB" id="A0A6I4TVK3"/>
<dbReference type="SMART" id="SM01080">
    <property type="entry name" value="CHASE2"/>
    <property type="match status" value="1"/>
</dbReference>
<keyword evidence="7" id="KW-0547">Nucleotide-binding</keyword>
<dbReference type="PIRSF" id="PIRSF037347">
    <property type="entry name" value="STHK_CHASE2_PAS_prd"/>
    <property type="match status" value="1"/>
</dbReference>
<evidence type="ECO:0000259" key="15">
    <source>
        <dbReference type="PROSITE" id="PS50112"/>
    </source>
</evidence>
<evidence type="ECO:0000256" key="6">
    <source>
        <dbReference type="ARBA" id="ARBA00022692"/>
    </source>
</evidence>
<dbReference type="CDD" id="cd00075">
    <property type="entry name" value="HATPase"/>
    <property type="match status" value="1"/>
</dbReference>
<dbReference type="PROSITE" id="PS50109">
    <property type="entry name" value="HIS_KIN"/>
    <property type="match status" value="1"/>
</dbReference>
<evidence type="ECO:0000313" key="17">
    <source>
        <dbReference type="Proteomes" id="UP000469430"/>
    </source>
</evidence>
<feature type="domain" description="PAS" evidence="15">
    <location>
        <begin position="405"/>
        <end position="441"/>
    </location>
</feature>
<dbReference type="GO" id="GO:0030295">
    <property type="term" value="F:protein kinase activator activity"/>
    <property type="evidence" value="ECO:0007669"/>
    <property type="project" value="TreeGrafter"/>
</dbReference>
<dbReference type="RefSeq" id="WP_161390003.1">
    <property type="nucleotide sequence ID" value="NZ_JBHSCP010000001.1"/>
</dbReference>
<evidence type="ECO:0000256" key="3">
    <source>
        <dbReference type="ARBA" id="ARBA00012438"/>
    </source>
</evidence>
<dbReference type="Pfam" id="PF02518">
    <property type="entry name" value="HATPase_c"/>
    <property type="match status" value="1"/>
</dbReference>
<keyword evidence="6 13" id="KW-0812">Transmembrane</keyword>
<dbReference type="PANTHER" id="PTHR42878:SF7">
    <property type="entry name" value="SENSOR HISTIDINE KINASE GLRK"/>
    <property type="match status" value="1"/>
</dbReference>
<dbReference type="CDD" id="cd00082">
    <property type="entry name" value="HisKA"/>
    <property type="match status" value="1"/>
</dbReference>
<keyword evidence="12 13" id="KW-0472">Membrane</keyword>
<keyword evidence="17" id="KW-1185">Reference proteome</keyword>
<comment type="catalytic activity">
    <reaction evidence="1">
        <text>ATP + protein L-histidine = ADP + protein N-phospho-L-histidine.</text>
        <dbReference type="EC" id="2.7.13.3"/>
    </reaction>
</comment>
<dbReference type="Proteomes" id="UP000469430">
    <property type="component" value="Unassembled WGS sequence"/>
</dbReference>
<dbReference type="Pfam" id="PF05226">
    <property type="entry name" value="CHASE2"/>
    <property type="match status" value="1"/>
</dbReference>
<evidence type="ECO:0000256" key="13">
    <source>
        <dbReference type="SAM" id="Phobius"/>
    </source>
</evidence>
<dbReference type="InterPro" id="IPR035965">
    <property type="entry name" value="PAS-like_dom_sf"/>
</dbReference>
<evidence type="ECO:0000256" key="9">
    <source>
        <dbReference type="ARBA" id="ARBA00022840"/>
    </source>
</evidence>
<dbReference type="InterPro" id="IPR000014">
    <property type="entry name" value="PAS"/>
</dbReference>
<gene>
    <name evidence="16" type="ORF">GRI97_05060</name>
</gene>
<evidence type="ECO:0000256" key="11">
    <source>
        <dbReference type="ARBA" id="ARBA00023012"/>
    </source>
</evidence>
<keyword evidence="8" id="KW-0418">Kinase</keyword>
<sequence length="735" mass="80202">MLKNRLFLEWCLTLLVAAGVTCWASLFELTARLDEQLQDIAVSWTVDRGDPALVLVEVDDRSLRELGPWPWPRARHAELIERLSAAGAKVIVPDILFLEPGIVAEDLALAQAVAKAGNVVLPFTFGPEENTLDGRVPIMPLPALQSAARELGHVELQFDGDGTIRRVPLAMEERGRRYDHLMQATYRVKEGRDPPPSDNASGLSDIVPFHQPGTYPTISAVDVLRGSVPKIFLQDRVVLFGATAQGLQDRYAVPRYAGHIQSGIEIQANLLDAMMHDRFIAPVSSLWNMALSVLLVAALMMAFWVLRPKSALRFAVLLALAMVALALALPTAAGVWLSPGAALVGIVIAYPLWGWRRLVSVVDFLHQESASLHQQSDQPVDAQGFDVIARQVNEFKGLLLNVRQNFAFVRGIIESAPEPIVVLDRSRRTIAMNDAARRLLGPFEPGLDLPLLLARSNGQLVDGNDEVAFGDGRSFRISRALFGADHDDGTGAEEIVQFHDISAIRRAEQNRRMTLEFLSHDMRSPQAAIIAMTNDSLTKGDPGARLLRIRQQAERTLQLADSFVQYARVQEQALSMESCDVQALLIEAADRAYFAARAKSTTIRLNDQEDPVFLNCDAALIARMLDNLIGNAIRYSPAGSAISLAVENAPSSNRDVVLLVGDNGPGLPAARRHDPFARFGACQNADDNAPSSGLGLAFVAEVVSRHRGQIEVKTAAGEGTLFRITLPDDASPDNV</sequence>
<evidence type="ECO:0000256" key="2">
    <source>
        <dbReference type="ARBA" id="ARBA00004141"/>
    </source>
</evidence>
<dbReference type="EC" id="2.7.13.3" evidence="3"/>
<evidence type="ECO:0000256" key="5">
    <source>
        <dbReference type="ARBA" id="ARBA00022679"/>
    </source>
</evidence>
<evidence type="ECO:0000313" key="16">
    <source>
        <dbReference type="EMBL" id="MXO98353.1"/>
    </source>
</evidence>
<accession>A0A6I4TVK3</accession>
<evidence type="ECO:0000256" key="8">
    <source>
        <dbReference type="ARBA" id="ARBA00022777"/>
    </source>
</evidence>
<feature type="transmembrane region" description="Helical" evidence="13">
    <location>
        <begin position="311"/>
        <end position="329"/>
    </location>
</feature>
<dbReference type="EMBL" id="WTYJ01000001">
    <property type="protein sequence ID" value="MXO98353.1"/>
    <property type="molecule type" value="Genomic_DNA"/>
</dbReference>
<dbReference type="SMART" id="SM00387">
    <property type="entry name" value="HATPase_c"/>
    <property type="match status" value="1"/>
</dbReference>
<evidence type="ECO:0000256" key="12">
    <source>
        <dbReference type="ARBA" id="ARBA00023136"/>
    </source>
</evidence>
<dbReference type="OrthoDB" id="9789782at2"/>
<dbReference type="GO" id="GO:0000156">
    <property type="term" value="F:phosphorelay response regulator activity"/>
    <property type="evidence" value="ECO:0007669"/>
    <property type="project" value="TreeGrafter"/>
</dbReference>
<dbReference type="GO" id="GO:0016020">
    <property type="term" value="C:membrane"/>
    <property type="evidence" value="ECO:0007669"/>
    <property type="project" value="UniProtKB-SubCell"/>
</dbReference>
<name>A0A6I4TVK3_9SPHN</name>
<evidence type="ECO:0000256" key="10">
    <source>
        <dbReference type="ARBA" id="ARBA00022989"/>
    </source>
</evidence>
<feature type="transmembrane region" description="Helical" evidence="13">
    <location>
        <begin position="286"/>
        <end position="306"/>
    </location>
</feature>
<dbReference type="InterPro" id="IPR003594">
    <property type="entry name" value="HATPase_dom"/>
</dbReference>
<evidence type="ECO:0000256" key="1">
    <source>
        <dbReference type="ARBA" id="ARBA00000085"/>
    </source>
</evidence>